<dbReference type="PROSITE" id="PS50850">
    <property type="entry name" value="MFS"/>
    <property type="match status" value="1"/>
</dbReference>
<comment type="subcellular location">
    <subcellularLocation>
        <location evidence="1">Cell membrane</location>
        <topology evidence="1">Multi-pass membrane protein</topology>
    </subcellularLocation>
</comment>
<evidence type="ECO:0000256" key="5">
    <source>
        <dbReference type="SAM" id="Phobius"/>
    </source>
</evidence>
<comment type="caution">
    <text evidence="7">The sequence shown here is derived from an EMBL/GenBank/DDBJ whole genome shotgun (WGS) entry which is preliminary data.</text>
</comment>
<feature type="transmembrane region" description="Helical" evidence="5">
    <location>
        <begin position="219"/>
        <end position="243"/>
    </location>
</feature>
<evidence type="ECO:0000313" key="7">
    <source>
        <dbReference type="EMBL" id="TCP54198.1"/>
    </source>
</evidence>
<dbReference type="InterPro" id="IPR020846">
    <property type="entry name" value="MFS_dom"/>
</dbReference>
<evidence type="ECO:0000256" key="1">
    <source>
        <dbReference type="ARBA" id="ARBA00004651"/>
    </source>
</evidence>
<feature type="transmembrane region" description="Helical" evidence="5">
    <location>
        <begin position="104"/>
        <end position="125"/>
    </location>
</feature>
<organism evidence="7 8">
    <name type="scientific">Tamaricihabitans halophyticus</name>
    <dbReference type="NCBI Taxonomy" id="1262583"/>
    <lineage>
        <taxon>Bacteria</taxon>
        <taxon>Bacillati</taxon>
        <taxon>Actinomycetota</taxon>
        <taxon>Actinomycetes</taxon>
        <taxon>Pseudonocardiales</taxon>
        <taxon>Pseudonocardiaceae</taxon>
        <taxon>Tamaricihabitans</taxon>
    </lineage>
</organism>
<protein>
    <submittedName>
        <fullName evidence="7">Putative MFS family arabinose efflux permease</fullName>
    </submittedName>
</protein>
<evidence type="ECO:0000313" key="8">
    <source>
        <dbReference type="Proteomes" id="UP000294911"/>
    </source>
</evidence>
<keyword evidence="2 5" id="KW-0812">Transmembrane</keyword>
<dbReference type="InterPro" id="IPR011701">
    <property type="entry name" value="MFS"/>
</dbReference>
<dbReference type="AlphaFoldDB" id="A0A4R2QYR2"/>
<feature type="transmembrane region" description="Helical" evidence="5">
    <location>
        <begin position="79"/>
        <end position="98"/>
    </location>
</feature>
<keyword evidence="8" id="KW-1185">Reference proteome</keyword>
<keyword evidence="3 5" id="KW-1133">Transmembrane helix</keyword>
<dbReference type="Proteomes" id="UP000294911">
    <property type="component" value="Unassembled WGS sequence"/>
</dbReference>
<reference evidence="7 8" key="1">
    <citation type="submission" date="2019-03" db="EMBL/GenBank/DDBJ databases">
        <title>Genomic Encyclopedia of Type Strains, Phase IV (KMG-IV): sequencing the most valuable type-strain genomes for metagenomic binning, comparative biology and taxonomic classification.</title>
        <authorList>
            <person name="Goeker M."/>
        </authorList>
    </citation>
    <scope>NUCLEOTIDE SEQUENCE [LARGE SCALE GENOMIC DNA]</scope>
    <source>
        <strain evidence="7 8">DSM 45765</strain>
    </source>
</reference>
<feature type="transmembrane region" description="Helical" evidence="5">
    <location>
        <begin position="249"/>
        <end position="270"/>
    </location>
</feature>
<dbReference type="SUPFAM" id="SSF103473">
    <property type="entry name" value="MFS general substrate transporter"/>
    <property type="match status" value="1"/>
</dbReference>
<feature type="transmembrane region" description="Helical" evidence="5">
    <location>
        <begin position="146"/>
        <end position="165"/>
    </location>
</feature>
<dbReference type="PANTHER" id="PTHR23542">
    <property type="match status" value="1"/>
</dbReference>
<proteinExistence type="predicted"/>
<evidence type="ECO:0000256" key="3">
    <source>
        <dbReference type="ARBA" id="ARBA00022989"/>
    </source>
</evidence>
<feature type="domain" description="Major facilitator superfamily (MFS) profile" evidence="6">
    <location>
        <begin position="1"/>
        <end position="395"/>
    </location>
</feature>
<dbReference type="PANTHER" id="PTHR23542:SF1">
    <property type="entry name" value="MAJOR FACILITATOR SUPERFAMILY (MFS) PROFILE DOMAIN-CONTAINING PROTEIN"/>
    <property type="match status" value="1"/>
</dbReference>
<feature type="transmembrane region" description="Helical" evidence="5">
    <location>
        <begin position="21"/>
        <end position="44"/>
    </location>
</feature>
<dbReference type="Pfam" id="PF07690">
    <property type="entry name" value="MFS_1"/>
    <property type="match status" value="1"/>
</dbReference>
<evidence type="ECO:0000256" key="4">
    <source>
        <dbReference type="ARBA" id="ARBA00023136"/>
    </source>
</evidence>
<dbReference type="GO" id="GO:0022857">
    <property type="term" value="F:transmembrane transporter activity"/>
    <property type="evidence" value="ECO:0007669"/>
    <property type="project" value="InterPro"/>
</dbReference>
<feature type="transmembrane region" description="Helical" evidence="5">
    <location>
        <begin position="367"/>
        <end position="389"/>
    </location>
</feature>
<evidence type="ECO:0000259" key="6">
    <source>
        <dbReference type="PROSITE" id="PS50850"/>
    </source>
</evidence>
<dbReference type="Gene3D" id="1.20.1250.20">
    <property type="entry name" value="MFS general substrate transporter like domains"/>
    <property type="match status" value="1"/>
</dbReference>
<keyword evidence="4 5" id="KW-0472">Membrane</keyword>
<name>A0A4R2QYR2_9PSEU</name>
<evidence type="ECO:0000256" key="2">
    <source>
        <dbReference type="ARBA" id="ARBA00022692"/>
    </source>
</evidence>
<sequence>MDVVSLQSYRAALRIRGVPSSLLLMFVVRLPMTAAGLTMTLHVVSELGMGYGAAGLVGAVTTGGTALGAPLLGRFFDRYGLRPVIAVCAIASTVYWLTASHLPYVALLCTALPAGLLAIPAGPVGKQILAALVPERQRRSVFSLDTVSVELSFMIGPALGIGIATAFSGTVALSAIGICFGVGGLLLWLMNPPIRNSDEIGAGELYRPRLRQWVNRSLIATWLTAFGALFVLIGTELSALAVLRASGNVELTGVVIAVICLASLIGGLVYGAASRTPSQRTLMFLLAALLIPVAVLDEPWWLLAIALIPSNLVCAPTLAATSEAVSRLAPPQVRGTAMGLQDSSVRLGLAVGNPAIGLVIDHGSASWGFAASGLVGVVIAGVAMLLVGFSTTSKPAAPRESKQRTRAPR</sequence>
<feature type="transmembrane region" description="Helical" evidence="5">
    <location>
        <begin position="282"/>
        <end position="302"/>
    </location>
</feature>
<dbReference type="GO" id="GO:0005886">
    <property type="term" value="C:plasma membrane"/>
    <property type="evidence" value="ECO:0007669"/>
    <property type="project" value="UniProtKB-SubCell"/>
</dbReference>
<dbReference type="EMBL" id="SLXQ01000003">
    <property type="protein sequence ID" value="TCP54198.1"/>
    <property type="molecule type" value="Genomic_DNA"/>
</dbReference>
<gene>
    <name evidence="7" type="ORF">EV191_103241</name>
</gene>
<feature type="transmembrane region" description="Helical" evidence="5">
    <location>
        <begin position="50"/>
        <end position="72"/>
    </location>
</feature>
<accession>A0A4R2QYR2</accession>
<feature type="transmembrane region" description="Helical" evidence="5">
    <location>
        <begin position="171"/>
        <end position="190"/>
    </location>
</feature>
<dbReference type="InterPro" id="IPR036259">
    <property type="entry name" value="MFS_trans_sf"/>
</dbReference>